<dbReference type="InterPro" id="IPR029044">
    <property type="entry name" value="Nucleotide-diphossugar_trans"/>
</dbReference>
<accession>A0A0G0M0Q4</accession>
<dbReference type="PANTHER" id="PTHR42866">
    <property type="entry name" value="3-DEOXY-MANNO-OCTULOSONATE CYTIDYLYLTRANSFERASE"/>
    <property type="match status" value="1"/>
</dbReference>
<dbReference type="GO" id="GO:0005829">
    <property type="term" value="C:cytosol"/>
    <property type="evidence" value="ECO:0007669"/>
    <property type="project" value="TreeGrafter"/>
</dbReference>
<dbReference type="Proteomes" id="UP000034235">
    <property type="component" value="Unassembled WGS sequence"/>
</dbReference>
<evidence type="ECO:0000313" key="1">
    <source>
        <dbReference type="EMBL" id="KKQ67219.1"/>
    </source>
</evidence>
<comment type="caution">
    <text evidence="1">The sequence shown here is derived from an EMBL/GenBank/DDBJ whole genome shotgun (WGS) entry which is preliminary data.</text>
</comment>
<dbReference type="Pfam" id="PF02348">
    <property type="entry name" value="CTP_transf_3"/>
    <property type="match status" value="1"/>
</dbReference>
<protein>
    <submittedName>
        <fullName evidence="1">Acylneuraminate cytidylyltransferase</fullName>
    </submittedName>
</protein>
<keyword evidence="1" id="KW-0808">Transferase</keyword>
<dbReference type="GO" id="GO:0016779">
    <property type="term" value="F:nucleotidyltransferase activity"/>
    <property type="evidence" value="ECO:0007669"/>
    <property type="project" value="UniProtKB-KW"/>
</dbReference>
<proteinExistence type="predicted"/>
<reference evidence="1 2" key="1">
    <citation type="journal article" date="2015" name="Nature">
        <title>rRNA introns, odd ribosomes, and small enigmatic genomes across a large radiation of phyla.</title>
        <authorList>
            <person name="Brown C.T."/>
            <person name="Hug L.A."/>
            <person name="Thomas B.C."/>
            <person name="Sharon I."/>
            <person name="Castelle C.J."/>
            <person name="Singh A."/>
            <person name="Wilkins M.J."/>
            <person name="Williams K.H."/>
            <person name="Banfield J.F."/>
        </authorList>
    </citation>
    <scope>NUCLEOTIDE SEQUENCE [LARGE SCALE GENOMIC DNA]</scope>
</reference>
<gene>
    <name evidence="1" type="ORF">US86_C0001G0146</name>
</gene>
<dbReference type="AlphaFoldDB" id="A0A0G0M0Q4"/>
<organism evidence="1 2">
    <name type="scientific">Candidatus Daviesbacteria bacterium GW2011_GWA2_38_24</name>
    <dbReference type="NCBI Taxonomy" id="1618422"/>
    <lineage>
        <taxon>Bacteria</taxon>
        <taxon>Candidatus Daviesiibacteriota</taxon>
    </lineage>
</organism>
<dbReference type="SUPFAM" id="SSF53448">
    <property type="entry name" value="Nucleotide-diphospho-sugar transferases"/>
    <property type="match status" value="1"/>
</dbReference>
<dbReference type="EMBL" id="LBUP01000001">
    <property type="protein sequence ID" value="KKQ67219.1"/>
    <property type="molecule type" value="Genomic_DNA"/>
</dbReference>
<name>A0A0G0M0Q4_9BACT</name>
<evidence type="ECO:0000313" key="2">
    <source>
        <dbReference type="Proteomes" id="UP000034235"/>
    </source>
</evidence>
<dbReference type="CDD" id="cd02518">
    <property type="entry name" value="GT2_SpsF"/>
    <property type="match status" value="1"/>
</dbReference>
<dbReference type="Gene3D" id="3.90.550.10">
    <property type="entry name" value="Spore Coat Polysaccharide Biosynthesis Protein SpsA, Chain A"/>
    <property type="match status" value="1"/>
</dbReference>
<sequence>MLYSVQMITAIIQARLGSTRLPQKVLLPLGKKTVLESVIDRVRASKNINEIIVATTIQPEDQKIFNFCHDKNIKCFRGSLEDVLDRYYQAAKHFGVQHIARITSDCPLIDPNAIDEVAEKYLEGSFDYVSNNHPAATYPDGLDTEIFSFKALGKAWRDAKLKSEREHVTPYIWKKPDIFRLFTVKNPVDLSEYRLTIDEPRDYELLQVVVSQVKPLTTRNILKFLDNNSTIKEINAAIKRDEGYAKSLKEDNKND</sequence>
<keyword evidence="1" id="KW-0548">Nucleotidyltransferase</keyword>
<dbReference type="PANTHER" id="PTHR42866:SF1">
    <property type="entry name" value="SPORE COAT POLYSACCHARIDE BIOSYNTHESIS PROTEIN SPSF"/>
    <property type="match status" value="1"/>
</dbReference>
<dbReference type="InterPro" id="IPR003329">
    <property type="entry name" value="Cytidylyl_trans"/>
</dbReference>